<dbReference type="InterPro" id="IPR025952">
    <property type="entry name" value="R3H-assoc_dom"/>
</dbReference>
<dbReference type="SUPFAM" id="SSF82708">
    <property type="entry name" value="R3H domain"/>
    <property type="match status" value="1"/>
</dbReference>
<protein>
    <submittedName>
        <fullName evidence="2">R3H-associated N-terminal domain-containing protein</fullName>
    </submittedName>
</protein>
<sequence>MAVHPSFPSQADVRGNLSPQQAQAISAWTEQATASLEDLTITESARTGERYTSVSASATVRETIRGSSISLSIPLDDPVLLAGNKIAPQVKSLGRVSEETPKVPAVSFRRREPLRRDSLKRREALLKGKDGSRRRQRWENDRLLHNPWAAPPSPKDFLPQPTHTRHEPMPYYLAPLWDKHYAHLDRRTSKQVASEEKTDRHHIPKELRLKLKHARAARGMLQDLEEDIRQFIQRWNERQVLRHKDGLADAPSSSDEDSEDEVVFVGRNGQMHDSPGRKAKLQTMRETMTSHNENHGEKMVFESLVDDRAAGFGRWLVHSIASYYGLHTWSVTVGSPARREAYVGFRPPSLGSRDGSLSHPPVSCRTEALIQPGAELPRPLWSQV</sequence>
<dbReference type="Pfam" id="PF13902">
    <property type="entry name" value="R3H-assoc"/>
    <property type="match status" value="1"/>
</dbReference>
<keyword evidence="3" id="KW-1185">Reference proteome</keyword>
<proteinExistence type="predicted"/>
<evidence type="ECO:0000259" key="1">
    <source>
        <dbReference type="Pfam" id="PF13902"/>
    </source>
</evidence>
<comment type="caution">
    <text evidence="2">The sequence shown here is derived from an EMBL/GenBank/DDBJ whole genome shotgun (WGS) entry which is preliminary data.</text>
</comment>
<name>A0ABR4H7S2_9EURO</name>
<evidence type="ECO:0000313" key="2">
    <source>
        <dbReference type="EMBL" id="KAL2810867.1"/>
    </source>
</evidence>
<dbReference type="CDD" id="cd02325">
    <property type="entry name" value="R3H"/>
    <property type="match status" value="1"/>
</dbReference>
<feature type="domain" description="R3H-associated N-terminal" evidence="1">
    <location>
        <begin position="111"/>
        <end position="234"/>
    </location>
</feature>
<dbReference type="Proteomes" id="UP001610334">
    <property type="component" value="Unassembled WGS sequence"/>
</dbReference>
<reference evidence="2 3" key="1">
    <citation type="submission" date="2024-07" db="EMBL/GenBank/DDBJ databases">
        <title>Section-level genome sequencing and comparative genomics of Aspergillus sections Usti and Cavernicolus.</title>
        <authorList>
            <consortium name="Lawrence Berkeley National Laboratory"/>
            <person name="Nybo J.L."/>
            <person name="Vesth T.C."/>
            <person name="Theobald S."/>
            <person name="Frisvad J.C."/>
            <person name="Larsen T.O."/>
            <person name="Kjaerboelling I."/>
            <person name="Rothschild-Mancinelli K."/>
            <person name="Lyhne E.K."/>
            <person name="Kogle M.E."/>
            <person name="Barry K."/>
            <person name="Clum A."/>
            <person name="Na H."/>
            <person name="Ledsgaard L."/>
            <person name="Lin J."/>
            <person name="Lipzen A."/>
            <person name="Kuo A."/>
            <person name="Riley R."/>
            <person name="Mondo S."/>
            <person name="Labutti K."/>
            <person name="Haridas S."/>
            <person name="Pangalinan J."/>
            <person name="Salamov A.A."/>
            <person name="Simmons B.A."/>
            <person name="Magnuson J.K."/>
            <person name="Chen J."/>
            <person name="Drula E."/>
            <person name="Henrissat B."/>
            <person name="Wiebenga A."/>
            <person name="Lubbers R.J."/>
            <person name="Gomes A.C."/>
            <person name="Makela M.R."/>
            <person name="Stajich J."/>
            <person name="Grigoriev I.V."/>
            <person name="Mortensen U.H."/>
            <person name="De Vries R.P."/>
            <person name="Baker S.E."/>
            <person name="Andersen M.R."/>
        </authorList>
    </citation>
    <scope>NUCLEOTIDE SEQUENCE [LARGE SCALE GENOMIC DNA]</scope>
    <source>
        <strain evidence="2 3">CBS 588.65</strain>
    </source>
</reference>
<evidence type="ECO:0000313" key="3">
    <source>
        <dbReference type="Proteomes" id="UP001610334"/>
    </source>
</evidence>
<dbReference type="InterPro" id="IPR036867">
    <property type="entry name" value="R3H_dom_sf"/>
</dbReference>
<dbReference type="EMBL" id="JBFXLT010000065">
    <property type="protein sequence ID" value="KAL2810867.1"/>
    <property type="molecule type" value="Genomic_DNA"/>
</dbReference>
<gene>
    <name evidence="2" type="ORF">BJX63DRAFT_422722</name>
</gene>
<dbReference type="PANTHER" id="PTHR32019:SF2">
    <property type="entry name" value="R3H DOMAIN-CONTAINING PROTEIN 4"/>
    <property type="match status" value="1"/>
</dbReference>
<dbReference type="PANTHER" id="PTHR32019">
    <property type="entry name" value="R3H DOMAIN-CONTAINING PROTEIN 4"/>
    <property type="match status" value="1"/>
</dbReference>
<organism evidence="2 3">
    <name type="scientific">Aspergillus granulosus</name>
    <dbReference type="NCBI Taxonomy" id="176169"/>
    <lineage>
        <taxon>Eukaryota</taxon>
        <taxon>Fungi</taxon>
        <taxon>Dikarya</taxon>
        <taxon>Ascomycota</taxon>
        <taxon>Pezizomycotina</taxon>
        <taxon>Eurotiomycetes</taxon>
        <taxon>Eurotiomycetidae</taxon>
        <taxon>Eurotiales</taxon>
        <taxon>Aspergillaceae</taxon>
        <taxon>Aspergillus</taxon>
        <taxon>Aspergillus subgen. Nidulantes</taxon>
    </lineage>
</organism>
<dbReference type="InterPro" id="IPR039629">
    <property type="entry name" value="R3HDM4"/>
</dbReference>
<accession>A0ABR4H7S2</accession>